<dbReference type="InterPro" id="IPR001806">
    <property type="entry name" value="Small_GTPase"/>
</dbReference>
<dbReference type="EMBL" id="MKKU01001016">
    <property type="protein sequence ID" value="RNE98670.1"/>
    <property type="molecule type" value="Genomic_DNA"/>
</dbReference>
<dbReference type="AlphaFoldDB" id="A0A3R7KPB6"/>
<dbReference type="Proteomes" id="UP000284403">
    <property type="component" value="Unassembled WGS sequence"/>
</dbReference>
<evidence type="ECO:0000313" key="3">
    <source>
        <dbReference type="Proteomes" id="UP000284403"/>
    </source>
</evidence>
<evidence type="ECO:0000313" key="2">
    <source>
        <dbReference type="EMBL" id="RNE98670.1"/>
    </source>
</evidence>
<dbReference type="PANTHER" id="PTHR47978">
    <property type="match status" value="1"/>
</dbReference>
<reference evidence="2 3" key="1">
    <citation type="journal article" date="2018" name="BMC Genomics">
        <title>Genomic comparison of Trypanosoma conorhini and Trypanosoma rangeli to Trypanosoma cruzi strains of high and low virulence.</title>
        <authorList>
            <person name="Bradwell K.R."/>
            <person name="Koparde V.N."/>
            <person name="Matveyev A.V."/>
            <person name="Serrano M.G."/>
            <person name="Alves J.M."/>
            <person name="Parikh H."/>
            <person name="Huang B."/>
            <person name="Lee V."/>
            <person name="Espinosa-Alvarez O."/>
            <person name="Ortiz P.A."/>
            <person name="Costa-Martins A.G."/>
            <person name="Teixeira M.M."/>
            <person name="Buck G.A."/>
        </authorList>
    </citation>
    <scope>NUCLEOTIDE SEQUENCE [LARGE SCALE GENOMIC DNA]</scope>
    <source>
        <strain evidence="2 3">025E</strain>
    </source>
</reference>
<dbReference type="GO" id="GO:0003924">
    <property type="term" value="F:GTPase activity"/>
    <property type="evidence" value="ECO:0007669"/>
    <property type="project" value="InterPro"/>
</dbReference>
<keyword evidence="3" id="KW-1185">Reference proteome</keyword>
<dbReference type="OrthoDB" id="63533at2759"/>
<dbReference type="SUPFAM" id="SSF52540">
    <property type="entry name" value="P-loop containing nucleoside triphosphate hydrolases"/>
    <property type="match status" value="1"/>
</dbReference>
<dbReference type="GO" id="GO:0005525">
    <property type="term" value="F:GTP binding"/>
    <property type="evidence" value="ECO:0007669"/>
    <property type="project" value="InterPro"/>
</dbReference>
<dbReference type="PROSITE" id="PS51419">
    <property type="entry name" value="RAB"/>
    <property type="match status" value="1"/>
</dbReference>
<name>A0A3R7KPB6_9TRYP</name>
<dbReference type="SMART" id="SM00175">
    <property type="entry name" value="RAB"/>
    <property type="match status" value="1"/>
</dbReference>
<organism evidence="2 3">
    <name type="scientific">Trypanosoma conorhini</name>
    <dbReference type="NCBI Taxonomy" id="83891"/>
    <lineage>
        <taxon>Eukaryota</taxon>
        <taxon>Discoba</taxon>
        <taxon>Euglenozoa</taxon>
        <taxon>Kinetoplastea</taxon>
        <taxon>Metakinetoplastina</taxon>
        <taxon>Trypanosomatida</taxon>
        <taxon>Trypanosomatidae</taxon>
        <taxon>Trypanosoma</taxon>
    </lineage>
</organism>
<dbReference type="Pfam" id="PF00071">
    <property type="entry name" value="Ras"/>
    <property type="match status" value="1"/>
</dbReference>
<dbReference type="RefSeq" id="XP_029223879.1">
    <property type="nucleotide sequence ID" value="XM_029376006.1"/>
</dbReference>
<sequence>MELWDTTGQGKHRAMAPICFRRAAAAPILFDGTVVKSFDELEAVWLPELLPHMKYSTEFIVVCGNKCDAVATDGQREGVHHAEEVCRARGLAFLHTSARNGQNVHGAFGALVDSLLTRREEEAAMVPDAPVVQGPQ</sequence>
<dbReference type="Gene3D" id="3.40.50.300">
    <property type="entry name" value="P-loop containing nucleotide triphosphate hydrolases"/>
    <property type="match status" value="1"/>
</dbReference>
<dbReference type="InterPro" id="IPR027417">
    <property type="entry name" value="P-loop_NTPase"/>
</dbReference>
<dbReference type="GeneID" id="40322792"/>
<accession>A0A3R7KPB6</accession>
<keyword evidence="1" id="KW-0547">Nucleotide-binding</keyword>
<dbReference type="PRINTS" id="PR00449">
    <property type="entry name" value="RASTRNSFRMNG"/>
</dbReference>
<proteinExistence type="predicted"/>
<evidence type="ECO:0000256" key="1">
    <source>
        <dbReference type="ARBA" id="ARBA00022741"/>
    </source>
</evidence>
<comment type="caution">
    <text evidence="2">The sequence shown here is derived from an EMBL/GenBank/DDBJ whole genome shotgun (WGS) entry which is preliminary data.</text>
</comment>
<protein>
    <submittedName>
        <fullName evidence="2">Putative ras-related GTP-binding protein</fullName>
    </submittedName>
</protein>
<gene>
    <name evidence="2" type="ORF">Tco025E_09181</name>
</gene>